<dbReference type="RefSeq" id="WP_038569846.1">
    <property type="nucleotide sequence ID" value="NZ_CP008889.1"/>
</dbReference>
<evidence type="ECO:0000313" key="2">
    <source>
        <dbReference type="Proteomes" id="UP000027986"/>
    </source>
</evidence>
<proteinExistence type="predicted"/>
<dbReference type="AlphaFoldDB" id="A0A075JKG2"/>
<accession>A0A075JKG2</accession>
<dbReference type="GeneID" id="41842116"/>
<keyword evidence="2" id="KW-1185">Reference proteome</keyword>
<organism evidence="1 2">
    <name type="scientific">Dermacoccus nishinomiyaensis</name>
    <dbReference type="NCBI Taxonomy" id="1274"/>
    <lineage>
        <taxon>Bacteria</taxon>
        <taxon>Bacillati</taxon>
        <taxon>Actinomycetota</taxon>
        <taxon>Actinomycetes</taxon>
        <taxon>Micrococcales</taxon>
        <taxon>Dermacoccaceae</taxon>
        <taxon>Dermacoccus</taxon>
    </lineage>
</organism>
<sequence>MSRGRLDPDARVTLRDWERWYYPADGAHAPALKRLRVRAQGNGTRTSAHDLVRLYDRGAAGSIADADVMRRHLQWQPASGDVATGFKAGSLPGVLTVGMEQRVVGNEASRHRCAAHRWSRRGDGELDRLRVAGAARRGDE</sequence>
<dbReference type="HOGENOM" id="CLU_1831899_0_0_11"/>
<dbReference type="Proteomes" id="UP000027986">
    <property type="component" value="Chromosome"/>
</dbReference>
<dbReference type="EMBL" id="CP008889">
    <property type="protein sequence ID" value="AIF41827.1"/>
    <property type="molecule type" value="Genomic_DNA"/>
</dbReference>
<evidence type="ECO:0000313" key="1">
    <source>
        <dbReference type="EMBL" id="AIF41827.1"/>
    </source>
</evidence>
<protein>
    <submittedName>
        <fullName evidence="1">Uncharacterized protein</fullName>
    </submittedName>
</protein>
<gene>
    <name evidence="1" type="ORF">HX89_13895</name>
</gene>
<dbReference type="OrthoDB" id="503335at2"/>
<reference evidence="1 2" key="1">
    <citation type="submission" date="2014-07" db="EMBL/GenBank/DDBJ databases">
        <title>Genome Sequencing of Dermacoccus nishinomiyaensis.</title>
        <authorList>
            <person name="Hong K.W."/>
            <person name="Chan K.G."/>
        </authorList>
    </citation>
    <scope>NUCLEOTIDE SEQUENCE [LARGE SCALE GENOMIC DNA]</scope>
    <source>
        <strain evidence="1 2">M25</strain>
    </source>
</reference>
<name>A0A075JKG2_9MICO</name>
<dbReference type="KEGG" id="dni:HX89_13895"/>